<dbReference type="Pfam" id="PF13563">
    <property type="entry name" value="2_5_RNA_ligase2"/>
    <property type="match status" value="1"/>
</dbReference>
<feature type="compositionally biased region" description="Basic and acidic residues" evidence="1">
    <location>
        <begin position="24"/>
        <end position="41"/>
    </location>
</feature>
<dbReference type="InterPro" id="IPR009097">
    <property type="entry name" value="Cyclic_Pdiesterase"/>
</dbReference>
<sequence>MRRGVPHDGHQLLPQPPDAARVGAARDGDLARETVRLDAAQRRKRDGILPPAHQPRGRAGQPDRDLSAPLAPIIVSALFGAKDQAFLDAERRAHFPPERNQLAAHLTLFHHIPPGALDELHRRLGDETRGVPAPAARLAGVFSLGRGVAYRIDSPELAAIRTRLADAFHGLLTPQDQAAWRAHVTVQNKVEPAVARALLVQMQARFLARPVAVAGLAAYWYRGGPWELIRRYPFAA</sequence>
<comment type="caution">
    <text evidence="2">The sequence shown here is derived from an EMBL/GenBank/DDBJ whole genome shotgun (WGS) entry which is preliminary data.</text>
</comment>
<evidence type="ECO:0008006" key="4">
    <source>
        <dbReference type="Google" id="ProtNLM"/>
    </source>
</evidence>
<evidence type="ECO:0000313" key="3">
    <source>
        <dbReference type="Proteomes" id="UP000218784"/>
    </source>
</evidence>
<proteinExistence type="predicted"/>
<evidence type="ECO:0000313" key="2">
    <source>
        <dbReference type="EMBL" id="PCG10799.1"/>
    </source>
</evidence>
<evidence type="ECO:0000256" key="1">
    <source>
        <dbReference type="SAM" id="MobiDB-lite"/>
    </source>
</evidence>
<name>A0A2A4I3N0_9SPHN</name>
<dbReference type="AlphaFoldDB" id="A0A2A4I3N0"/>
<feature type="compositionally biased region" description="Basic and acidic residues" evidence="1">
    <location>
        <begin position="1"/>
        <end position="10"/>
    </location>
</feature>
<dbReference type="EMBL" id="NWVD01000001">
    <property type="protein sequence ID" value="PCG10799.1"/>
    <property type="molecule type" value="Genomic_DNA"/>
</dbReference>
<gene>
    <name evidence="2" type="ORF">COA17_05370</name>
</gene>
<reference evidence="2 3" key="1">
    <citation type="submission" date="2017-09" db="EMBL/GenBank/DDBJ databases">
        <title>Sphingomonas ginsenosidimutans KACC 14949, whole genome shotgun sequence.</title>
        <authorList>
            <person name="Feng G."/>
            <person name="Zhu H."/>
        </authorList>
    </citation>
    <scope>NUCLEOTIDE SEQUENCE [LARGE SCALE GENOMIC DNA]</scope>
    <source>
        <strain evidence="2 3">KACC 14949</strain>
    </source>
</reference>
<keyword evidence="3" id="KW-1185">Reference proteome</keyword>
<dbReference type="SUPFAM" id="SSF55144">
    <property type="entry name" value="LigT-like"/>
    <property type="match status" value="1"/>
</dbReference>
<protein>
    <recommendedName>
        <fullName evidence="4">2'-5' RNA ligase family protein</fullName>
    </recommendedName>
</protein>
<accession>A0A2A4I3N0</accession>
<feature type="region of interest" description="Disordered" evidence="1">
    <location>
        <begin position="1"/>
        <end position="66"/>
    </location>
</feature>
<dbReference type="Proteomes" id="UP000218784">
    <property type="component" value="Unassembled WGS sequence"/>
</dbReference>
<dbReference type="Gene3D" id="3.90.1140.10">
    <property type="entry name" value="Cyclic phosphodiesterase"/>
    <property type="match status" value="1"/>
</dbReference>
<organism evidence="2 3">
    <name type="scientific">Sphingomonas ginsenosidimutans</name>
    <dbReference type="NCBI Taxonomy" id="862134"/>
    <lineage>
        <taxon>Bacteria</taxon>
        <taxon>Pseudomonadati</taxon>
        <taxon>Pseudomonadota</taxon>
        <taxon>Alphaproteobacteria</taxon>
        <taxon>Sphingomonadales</taxon>
        <taxon>Sphingomonadaceae</taxon>
        <taxon>Sphingomonas</taxon>
    </lineage>
</organism>